<reference evidence="3 4" key="2">
    <citation type="submission" date="2024-05" db="EMBL/GenBank/DDBJ databases">
        <authorList>
            <person name="Chen Y."/>
            <person name="Shah S."/>
            <person name="Dougan E. K."/>
            <person name="Thang M."/>
            <person name="Chan C."/>
        </authorList>
    </citation>
    <scope>NUCLEOTIDE SEQUENCE [LARGE SCALE GENOMIC DNA]</scope>
</reference>
<dbReference type="InterPro" id="IPR001394">
    <property type="entry name" value="Peptidase_C19_UCH"/>
</dbReference>
<dbReference type="GO" id="GO:0004843">
    <property type="term" value="F:cysteine-type deubiquitinase activity"/>
    <property type="evidence" value="ECO:0007669"/>
    <property type="project" value="InterPro"/>
</dbReference>
<comment type="caution">
    <text evidence="2">The sequence shown here is derived from an EMBL/GenBank/DDBJ whole genome shotgun (WGS) entry which is preliminary data.</text>
</comment>
<dbReference type="SUPFAM" id="SSF54001">
    <property type="entry name" value="Cysteine proteinases"/>
    <property type="match status" value="1"/>
</dbReference>
<dbReference type="Pfam" id="PF00443">
    <property type="entry name" value="UCH"/>
    <property type="match status" value="1"/>
</dbReference>
<accession>A0A9P1FYH2</accession>
<protein>
    <submittedName>
        <fullName evidence="3">USP domain-containing protein</fullName>
    </submittedName>
</protein>
<feature type="domain" description="Peptidase C19 ubiquitin carboxyl-terminal hydrolase" evidence="1">
    <location>
        <begin position="77"/>
        <end position="170"/>
    </location>
</feature>
<name>A0A9P1FYH2_9DINO</name>
<dbReference type="EMBL" id="CAMXCT010001761">
    <property type="protein sequence ID" value="CAI3992811.1"/>
    <property type="molecule type" value="Genomic_DNA"/>
</dbReference>
<organism evidence="2">
    <name type="scientific">Cladocopium goreaui</name>
    <dbReference type="NCBI Taxonomy" id="2562237"/>
    <lineage>
        <taxon>Eukaryota</taxon>
        <taxon>Sar</taxon>
        <taxon>Alveolata</taxon>
        <taxon>Dinophyceae</taxon>
        <taxon>Suessiales</taxon>
        <taxon>Symbiodiniaceae</taxon>
        <taxon>Cladocopium</taxon>
    </lineage>
</organism>
<dbReference type="GO" id="GO:0016579">
    <property type="term" value="P:protein deubiquitination"/>
    <property type="evidence" value="ECO:0007669"/>
    <property type="project" value="InterPro"/>
</dbReference>
<sequence>MLYPQPFSPVENTEELGAVELLVQQAIAESLERGPQQNTSDLAEDAELQRALIESVTGQEVLGLRPLMGPEGPFLPAGLLNSGNSCFWNALVQALFFATPIFRGALFQLDLTGDEVLKELRDLFAEMDMGLVSAIDAGKLYRMIFSQAEEADVSEQMHHLFEIASSGPSSLKEVWRELFSGDLFETFVEIRRDSRLEAESPGHDFAQFQELALQHSDQEVAEELIRQHLHHLGVQDDVLEEFWTKVAPWVGANRRSGESSPDSLLMEVVRQWKQARKLEHAAASSANGDWSSLAKMRLRARQFTGVPADGQWDATR</sequence>
<dbReference type="EMBL" id="CAMXCT020001761">
    <property type="protein sequence ID" value="CAL1146186.1"/>
    <property type="molecule type" value="Genomic_DNA"/>
</dbReference>
<feature type="non-terminal residue" evidence="2">
    <location>
        <position position="316"/>
    </location>
</feature>
<dbReference type="OrthoDB" id="286820at2759"/>
<reference evidence="2" key="1">
    <citation type="submission" date="2022-10" db="EMBL/GenBank/DDBJ databases">
        <authorList>
            <person name="Chen Y."/>
            <person name="Dougan E. K."/>
            <person name="Chan C."/>
            <person name="Rhodes N."/>
            <person name="Thang M."/>
        </authorList>
    </citation>
    <scope>NUCLEOTIDE SEQUENCE</scope>
</reference>
<keyword evidence="4" id="KW-1185">Reference proteome</keyword>
<evidence type="ECO:0000259" key="1">
    <source>
        <dbReference type="Pfam" id="PF00443"/>
    </source>
</evidence>
<evidence type="ECO:0000313" key="3">
    <source>
        <dbReference type="EMBL" id="CAL4780123.1"/>
    </source>
</evidence>
<gene>
    <name evidence="2" type="ORF">C1SCF055_LOCUS19607</name>
</gene>
<dbReference type="EMBL" id="CAMXCT030001761">
    <property type="protein sequence ID" value="CAL4780123.1"/>
    <property type="molecule type" value="Genomic_DNA"/>
</dbReference>
<dbReference type="InterPro" id="IPR038765">
    <property type="entry name" value="Papain-like_cys_pep_sf"/>
</dbReference>
<evidence type="ECO:0000313" key="2">
    <source>
        <dbReference type="EMBL" id="CAI3992811.1"/>
    </source>
</evidence>
<dbReference type="Proteomes" id="UP001152797">
    <property type="component" value="Unassembled WGS sequence"/>
</dbReference>
<evidence type="ECO:0000313" key="4">
    <source>
        <dbReference type="Proteomes" id="UP001152797"/>
    </source>
</evidence>
<proteinExistence type="predicted"/>
<dbReference type="AlphaFoldDB" id="A0A9P1FYH2"/>
<dbReference type="Gene3D" id="3.90.70.10">
    <property type="entry name" value="Cysteine proteinases"/>
    <property type="match status" value="1"/>
</dbReference>